<dbReference type="Proteomes" id="UP001193748">
    <property type="component" value="Unassembled WGS sequence"/>
</dbReference>
<name>A0AAX0B2I1_CLOBE</name>
<evidence type="ECO:0000313" key="2">
    <source>
        <dbReference type="Proteomes" id="UP001193748"/>
    </source>
</evidence>
<accession>A0AAX0B2I1</accession>
<sequence length="32" mass="3777">MDVLVLNKITGHENEINEIKTALIMYKKYKII</sequence>
<gene>
    <name evidence="1" type="ORF">B0H41_002617</name>
</gene>
<proteinExistence type="predicted"/>
<evidence type="ECO:0000313" key="1">
    <source>
        <dbReference type="EMBL" id="NRT88938.1"/>
    </source>
</evidence>
<organism evidence="1 2">
    <name type="scientific">Clostridium beijerinckii</name>
    <name type="common">Clostridium MP</name>
    <dbReference type="NCBI Taxonomy" id="1520"/>
    <lineage>
        <taxon>Bacteria</taxon>
        <taxon>Bacillati</taxon>
        <taxon>Bacillota</taxon>
        <taxon>Clostridia</taxon>
        <taxon>Eubacteriales</taxon>
        <taxon>Clostridiaceae</taxon>
        <taxon>Clostridium</taxon>
    </lineage>
</organism>
<reference evidence="1" key="1">
    <citation type="submission" date="2020-05" db="EMBL/GenBank/DDBJ databases">
        <authorList>
            <person name="Brown S."/>
            <person name="Huntemann M."/>
            <person name="Clum A."/>
            <person name="Spunde A."/>
            <person name="Palaniappan K."/>
            <person name="Ritter S."/>
            <person name="Mikhailova N."/>
            <person name="Chen I.-M."/>
            <person name="Stamatis D."/>
            <person name="Reddy T."/>
            <person name="O'Malley R."/>
            <person name="Daum C."/>
            <person name="Shapiro N."/>
            <person name="Ivanova N."/>
            <person name="Kyrpides N."/>
            <person name="Woyke T."/>
        </authorList>
    </citation>
    <scope>NUCLEOTIDE SEQUENCE</scope>
    <source>
        <strain evidence="1">DJ080</strain>
    </source>
</reference>
<dbReference type="EMBL" id="JABSWW010000001">
    <property type="protein sequence ID" value="NRT88938.1"/>
    <property type="molecule type" value="Genomic_DNA"/>
</dbReference>
<reference evidence="1" key="2">
    <citation type="journal article" date="2022" name="Nat. Biotechnol.">
        <title>Carbon-negative production of acetone and isopropanol by gas fermentation at industrial pilot scale.</title>
        <authorList>
            <person name="Liew F.E."/>
            <person name="Nogle R."/>
            <person name="Abdalla T."/>
            <person name="Rasor B.J."/>
            <person name="Canter C."/>
            <person name="Jensen R.O."/>
            <person name="Wang L."/>
            <person name="Strutz J."/>
            <person name="Chirania P."/>
            <person name="De Tissera S."/>
            <person name="Mueller A.P."/>
            <person name="Ruan Z."/>
            <person name="Gao A."/>
            <person name="Tran L."/>
            <person name="Engle N.L."/>
            <person name="Bromley J.C."/>
            <person name="Daniell J."/>
            <person name="Conrado R."/>
            <person name="Tschaplinski T.J."/>
            <person name="Giannone R.J."/>
            <person name="Hettich R.L."/>
            <person name="Karim A.S."/>
            <person name="Simpson S.D."/>
            <person name="Brown S.D."/>
            <person name="Leang C."/>
            <person name="Jewett M.C."/>
            <person name="Kopke M."/>
        </authorList>
    </citation>
    <scope>NUCLEOTIDE SEQUENCE</scope>
    <source>
        <strain evidence="1">DJ080</strain>
    </source>
</reference>
<comment type="caution">
    <text evidence="1">The sequence shown here is derived from an EMBL/GenBank/DDBJ whole genome shotgun (WGS) entry which is preliminary data.</text>
</comment>
<dbReference type="AlphaFoldDB" id="A0AAX0B2I1"/>
<protein>
    <submittedName>
        <fullName evidence="1">Uncharacterized protein</fullName>
    </submittedName>
</protein>